<dbReference type="EMBL" id="BAAARV010000107">
    <property type="protein sequence ID" value="GAA2387484.1"/>
    <property type="molecule type" value="Genomic_DNA"/>
</dbReference>
<evidence type="ECO:0000313" key="3">
    <source>
        <dbReference type="EMBL" id="GAA2387484.1"/>
    </source>
</evidence>
<dbReference type="Pfam" id="PF07676">
    <property type="entry name" value="PD40"/>
    <property type="match status" value="1"/>
</dbReference>
<gene>
    <name evidence="3" type="ORF">GCM10010170_098470</name>
</gene>
<comment type="caution">
    <text evidence="3">The sequence shown here is derived from an EMBL/GenBank/DDBJ whole genome shotgun (WGS) entry which is preliminary data.</text>
</comment>
<accession>A0ABP5UUE2</accession>
<evidence type="ECO:0000313" key="4">
    <source>
        <dbReference type="Proteomes" id="UP001501444"/>
    </source>
</evidence>
<feature type="region of interest" description="Disordered" evidence="1">
    <location>
        <begin position="71"/>
        <end position="125"/>
    </location>
</feature>
<keyword evidence="4" id="KW-1185">Reference proteome</keyword>
<organism evidence="3 4">
    <name type="scientific">Dactylosporangium salmoneum</name>
    <dbReference type="NCBI Taxonomy" id="53361"/>
    <lineage>
        <taxon>Bacteria</taxon>
        <taxon>Bacillati</taxon>
        <taxon>Actinomycetota</taxon>
        <taxon>Actinomycetes</taxon>
        <taxon>Micromonosporales</taxon>
        <taxon>Micromonosporaceae</taxon>
        <taxon>Dactylosporangium</taxon>
    </lineage>
</organism>
<protein>
    <submittedName>
        <fullName evidence="3">PD40 domain-containing protein</fullName>
    </submittedName>
</protein>
<dbReference type="InterPro" id="IPR011042">
    <property type="entry name" value="6-blade_b-propeller_TolB-like"/>
</dbReference>
<dbReference type="InterPro" id="IPR011659">
    <property type="entry name" value="WD40"/>
</dbReference>
<evidence type="ECO:0000256" key="2">
    <source>
        <dbReference type="SAM" id="SignalP"/>
    </source>
</evidence>
<feature type="signal peptide" evidence="2">
    <location>
        <begin position="1"/>
        <end position="25"/>
    </location>
</feature>
<sequence>MRKIFLTSIVAAALAVGAGVYINQAAHRNDAAAAASEDVDITPGPKLLVRSTADGSMGHLAVVDARALRQEGAAGARQQEAAASTPQQEAAASTPQQEGAAGARQQEGAASTPQQEAAAGAPPQGRKVSAVTCNRVYAAAGTAICLRPDGPLASYQITVLGPHLEQRDAYPMVGVPNRARVSADGRLVTWTAFVTGDSYNNGQFSTRVGVLDTSTGDMVAESLEDFALTRDGKPYQAVDINYWGVTIAADDRTFYATMATAGHRYLVQGDFQARTMKTLAENVECPSLSPDGTRIAFKQAVGGDPAKGWRPAVLDLATLRPTVLAETRSVDDQIAWLDDHTVMYGLHRDADHADVWSVPADGSGAAAILVPDAESPAYLR</sequence>
<dbReference type="Gene3D" id="2.120.10.30">
    <property type="entry name" value="TolB, C-terminal domain"/>
    <property type="match status" value="1"/>
</dbReference>
<evidence type="ECO:0000256" key="1">
    <source>
        <dbReference type="SAM" id="MobiDB-lite"/>
    </source>
</evidence>
<name>A0ABP5UUE2_9ACTN</name>
<dbReference type="SUPFAM" id="SSF82171">
    <property type="entry name" value="DPP6 N-terminal domain-like"/>
    <property type="match status" value="1"/>
</dbReference>
<reference evidence="4" key="1">
    <citation type="journal article" date="2019" name="Int. J. Syst. Evol. Microbiol.">
        <title>The Global Catalogue of Microorganisms (GCM) 10K type strain sequencing project: providing services to taxonomists for standard genome sequencing and annotation.</title>
        <authorList>
            <consortium name="The Broad Institute Genomics Platform"/>
            <consortium name="The Broad Institute Genome Sequencing Center for Infectious Disease"/>
            <person name="Wu L."/>
            <person name="Ma J."/>
        </authorList>
    </citation>
    <scope>NUCLEOTIDE SEQUENCE [LARGE SCALE GENOMIC DNA]</scope>
    <source>
        <strain evidence="4">JCM 3272</strain>
    </source>
</reference>
<keyword evidence="2" id="KW-0732">Signal</keyword>
<proteinExistence type="predicted"/>
<feature type="chain" id="PRO_5045827487" evidence="2">
    <location>
        <begin position="26"/>
        <end position="380"/>
    </location>
</feature>
<dbReference type="Proteomes" id="UP001501444">
    <property type="component" value="Unassembled WGS sequence"/>
</dbReference>
<dbReference type="RefSeq" id="WP_344619646.1">
    <property type="nucleotide sequence ID" value="NZ_BAAARV010000107.1"/>
</dbReference>